<dbReference type="Pfam" id="PF01381">
    <property type="entry name" value="HTH_3"/>
    <property type="match status" value="1"/>
</dbReference>
<proteinExistence type="predicted"/>
<keyword evidence="3" id="KW-1185">Reference proteome</keyword>
<protein>
    <submittedName>
        <fullName evidence="2">Toxin-antitoxin system, antitoxin component, Xre family</fullName>
    </submittedName>
</protein>
<dbReference type="AlphaFoldDB" id="A0A430FUR7"/>
<dbReference type="CDD" id="cd00093">
    <property type="entry name" value="HTH_XRE"/>
    <property type="match status" value="1"/>
</dbReference>
<dbReference type="InterPro" id="IPR001387">
    <property type="entry name" value="Cro/C1-type_HTH"/>
</dbReference>
<evidence type="ECO:0000259" key="1">
    <source>
        <dbReference type="PROSITE" id="PS50943"/>
    </source>
</evidence>
<evidence type="ECO:0000313" key="2">
    <source>
        <dbReference type="EMBL" id="RSX57221.1"/>
    </source>
</evidence>
<dbReference type="Gene3D" id="1.10.260.40">
    <property type="entry name" value="lambda repressor-like DNA-binding domains"/>
    <property type="match status" value="1"/>
</dbReference>
<dbReference type="SMART" id="SM00530">
    <property type="entry name" value="HTH_XRE"/>
    <property type="match status" value="1"/>
</dbReference>
<dbReference type="SUPFAM" id="SSF47413">
    <property type="entry name" value="lambda repressor-like DNA-binding domains"/>
    <property type="match status" value="1"/>
</dbReference>
<comment type="caution">
    <text evidence="2">The sequence shown here is derived from an EMBL/GenBank/DDBJ whole genome shotgun (WGS) entry which is preliminary data.</text>
</comment>
<dbReference type="PROSITE" id="PS50943">
    <property type="entry name" value="HTH_CROC1"/>
    <property type="match status" value="1"/>
</dbReference>
<sequence>MFDLLDAPMPGDVTAAIAQRMTARRKERGLSQPALAERSGVSLGSIRRFEQIHEISLSALVRIAFALDCEQDFDALFAQPHYGSIDDVIAAAKHDRSRS</sequence>
<organism evidence="2 3">
    <name type="scientific">Bifidobacterium samirii</name>
    <dbReference type="NCBI Taxonomy" id="2306974"/>
    <lineage>
        <taxon>Bacteria</taxon>
        <taxon>Bacillati</taxon>
        <taxon>Actinomycetota</taxon>
        <taxon>Actinomycetes</taxon>
        <taxon>Bifidobacteriales</taxon>
        <taxon>Bifidobacteriaceae</taxon>
        <taxon>Bifidobacterium</taxon>
    </lineage>
</organism>
<feature type="domain" description="HTH cro/C1-type" evidence="1">
    <location>
        <begin position="21"/>
        <end position="76"/>
    </location>
</feature>
<dbReference type="RefSeq" id="WP_241222853.1">
    <property type="nucleotide sequence ID" value="NZ_QXGK01000006.1"/>
</dbReference>
<dbReference type="Proteomes" id="UP000287470">
    <property type="component" value="Unassembled WGS sequence"/>
</dbReference>
<dbReference type="InterPro" id="IPR010982">
    <property type="entry name" value="Lambda_DNA-bd_dom_sf"/>
</dbReference>
<reference evidence="2 3" key="1">
    <citation type="submission" date="2018-09" db="EMBL/GenBank/DDBJ databases">
        <title>Characterization of the phylogenetic diversity of five novel species belonging to the genus Bifidobacterium.</title>
        <authorList>
            <person name="Lugli G.A."/>
            <person name="Duranti S."/>
            <person name="Milani C."/>
        </authorList>
    </citation>
    <scope>NUCLEOTIDE SEQUENCE [LARGE SCALE GENOMIC DNA]</scope>
    <source>
        <strain evidence="2 3">2033B</strain>
    </source>
</reference>
<dbReference type="EMBL" id="QXGK01000006">
    <property type="protein sequence ID" value="RSX57221.1"/>
    <property type="molecule type" value="Genomic_DNA"/>
</dbReference>
<gene>
    <name evidence="2" type="ORF">D2E24_0814</name>
</gene>
<accession>A0A430FUR7</accession>
<evidence type="ECO:0000313" key="3">
    <source>
        <dbReference type="Proteomes" id="UP000287470"/>
    </source>
</evidence>
<name>A0A430FUR7_9BIFI</name>
<dbReference type="GO" id="GO:0003677">
    <property type="term" value="F:DNA binding"/>
    <property type="evidence" value="ECO:0007669"/>
    <property type="project" value="InterPro"/>
</dbReference>